<proteinExistence type="predicted"/>
<keyword evidence="2" id="KW-1185">Reference proteome</keyword>
<evidence type="ECO:0000313" key="2">
    <source>
        <dbReference type="Proteomes" id="UP000635726"/>
    </source>
</evidence>
<accession>A0A917PQX5</accession>
<dbReference type="AlphaFoldDB" id="A0A917PQX5"/>
<gene>
    <name evidence="1" type="ORF">GCM10008939_36010</name>
</gene>
<name>A0A917PQX5_9DEIO</name>
<dbReference type="RefSeq" id="WP_188964701.1">
    <property type="nucleotide sequence ID" value="NZ_BMOE01000022.1"/>
</dbReference>
<dbReference type="Proteomes" id="UP000635726">
    <property type="component" value="Unassembled WGS sequence"/>
</dbReference>
<reference evidence="1" key="1">
    <citation type="journal article" date="2014" name="Int. J. Syst. Evol. Microbiol.">
        <title>Complete genome sequence of Corynebacterium casei LMG S-19264T (=DSM 44701T), isolated from a smear-ripened cheese.</title>
        <authorList>
            <consortium name="US DOE Joint Genome Institute (JGI-PGF)"/>
            <person name="Walter F."/>
            <person name="Albersmeier A."/>
            <person name="Kalinowski J."/>
            <person name="Ruckert C."/>
        </authorList>
    </citation>
    <scope>NUCLEOTIDE SEQUENCE</scope>
    <source>
        <strain evidence="1">JCM 14371</strain>
    </source>
</reference>
<dbReference type="EMBL" id="BMOE01000022">
    <property type="protein sequence ID" value="GGJ88713.1"/>
    <property type="molecule type" value="Genomic_DNA"/>
</dbReference>
<reference evidence="1" key="2">
    <citation type="submission" date="2020-09" db="EMBL/GenBank/DDBJ databases">
        <authorList>
            <person name="Sun Q."/>
            <person name="Ohkuma M."/>
        </authorList>
    </citation>
    <scope>NUCLEOTIDE SEQUENCE</scope>
    <source>
        <strain evidence="1">JCM 14371</strain>
    </source>
</reference>
<evidence type="ECO:0000313" key="1">
    <source>
        <dbReference type="EMBL" id="GGJ88713.1"/>
    </source>
</evidence>
<sequence length="223" mass="25162">MRSVPLHSIVAWNDDSTPARPLRLNSTCGVCNKDLSIDVSGGHYHEEDTWLAVVRCPNPTCHAVLRYLGFDLDGPRFTRLYVHPSYADARQPMKDYEMAPERIQKAYVDTLSTLNGGIPSAVATLARKTLEGIIRHAYPNPEGIRDRSLSKLIRDLPQSRDLGRPILELGQTMREGGSLNAHFDLDRDTDAQTAERMVELLENLIEYLYVIPGRMATLRKDFD</sequence>
<organism evidence="1 2">
    <name type="scientific">Deinococcus aquiradiocola</name>
    <dbReference type="NCBI Taxonomy" id="393059"/>
    <lineage>
        <taxon>Bacteria</taxon>
        <taxon>Thermotogati</taxon>
        <taxon>Deinococcota</taxon>
        <taxon>Deinococci</taxon>
        <taxon>Deinococcales</taxon>
        <taxon>Deinococcaceae</taxon>
        <taxon>Deinococcus</taxon>
    </lineage>
</organism>
<protein>
    <recommendedName>
        <fullName evidence="3">DUF4145 domain-containing protein</fullName>
    </recommendedName>
</protein>
<evidence type="ECO:0008006" key="3">
    <source>
        <dbReference type="Google" id="ProtNLM"/>
    </source>
</evidence>
<comment type="caution">
    <text evidence="1">The sequence shown here is derived from an EMBL/GenBank/DDBJ whole genome shotgun (WGS) entry which is preliminary data.</text>
</comment>